<dbReference type="SUPFAM" id="SSF48179">
    <property type="entry name" value="6-phosphogluconate dehydrogenase C-terminal domain-like"/>
    <property type="match status" value="1"/>
</dbReference>
<evidence type="ECO:0000313" key="7">
    <source>
        <dbReference type="EMBL" id="ETW98121.1"/>
    </source>
</evidence>
<evidence type="ECO:0000256" key="4">
    <source>
        <dbReference type="PIRSR" id="PIRSR000103-1"/>
    </source>
</evidence>
<dbReference type="PANTHER" id="PTHR43060">
    <property type="entry name" value="3-HYDROXYISOBUTYRATE DEHYDROGENASE-LIKE 1, MITOCHONDRIAL-RELATED"/>
    <property type="match status" value="1"/>
</dbReference>
<reference evidence="7 8" key="1">
    <citation type="journal article" date="2014" name="Nature">
        <title>An environmental bacterial taxon with a large and distinct metabolic repertoire.</title>
        <authorList>
            <person name="Wilson M.C."/>
            <person name="Mori T."/>
            <person name="Ruckert C."/>
            <person name="Uria A.R."/>
            <person name="Helf M.J."/>
            <person name="Takada K."/>
            <person name="Gernert C."/>
            <person name="Steffens U.A."/>
            <person name="Heycke N."/>
            <person name="Schmitt S."/>
            <person name="Rinke C."/>
            <person name="Helfrich E.J."/>
            <person name="Brachmann A.O."/>
            <person name="Gurgui C."/>
            <person name="Wakimoto T."/>
            <person name="Kracht M."/>
            <person name="Crusemann M."/>
            <person name="Hentschel U."/>
            <person name="Abe I."/>
            <person name="Matsunaga S."/>
            <person name="Kalinowski J."/>
            <person name="Takeyama H."/>
            <person name="Piel J."/>
        </authorList>
    </citation>
    <scope>NUCLEOTIDE SEQUENCE [LARGE SCALE GENOMIC DNA]</scope>
    <source>
        <strain evidence="8">TSY1</strain>
    </source>
</reference>
<evidence type="ECO:0000256" key="3">
    <source>
        <dbReference type="ARBA" id="ARBA00023027"/>
    </source>
</evidence>
<dbReference type="InterPro" id="IPR036291">
    <property type="entry name" value="NAD(P)-bd_dom_sf"/>
</dbReference>
<evidence type="ECO:0008006" key="9">
    <source>
        <dbReference type="Google" id="ProtNLM"/>
    </source>
</evidence>
<dbReference type="SUPFAM" id="SSF51735">
    <property type="entry name" value="NAD(P)-binding Rossmann-fold domains"/>
    <property type="match status" value="1"/>
</dbReference>
<dbReference type="Proteomes" id="UP000019141">
    <property type="component" value="Unassembled WGS sequence"/>
</dbReference>
<name>W4LL94_ENTF1</name>
<evidence type="ECO:0000259" key="5">
    <source>
        <dbReference type="Pfam" id="PF03446"/>
    </source>
</evidence>
<dbReference type="GO" id="GO:0051287">
    <property type="term" value="F:NAD binding"/>
    <property type="evidence" value="ECO:0007669"/>
    <property type="project" value="InterPro"/>
</dbReference>
<dbReference type="InterPro" id="IPR002204">
    <property type="entry name" value="3-OH-isobutyrate_DH-rel_CS"/>
</dbReference>
<dbReference type="PIRSF" id="PIRSF000103">
    <property type="entry name" value="HIBADH"/>
    <property type="match status" value="1"/>
</dbReference>
<dbReference type="PATRIC" id="fig|1429438.4.peg.3915"/>
<dbReference type="Gene3D" id="3.40.50.720">
    <property type="entry name" value="NAD(P)-binding Rossmann-like Domain"/>
    <property type="match status" value="1"/>
</dbReference>
<dbReference type="PROSITE" id="PS00895">
    <property type="entry name" value="3_HYDROXYISOBUT_DH"/>
    <property type="match status" value="1"/>
</dbReference>
<keyword evidence="8" id="KW-1185">Reference proteome</keyword>
<dbReference type="GO" id="GO:0016491">
    <property type="term" value="F:oxidoreductase activity"/>
    <property type="evidence" value="ECO:0007669"/>
    <property type="project" value="UniProtKB-KW"/>
</dbReference>
<dbReference type="PANTHER" id="PTHR43060:SF15">
    <property type="entry name" value="3-HYDROXYISOBUTYRATE DEHYDROGENASE-LIKE 1, MITOCHONDRIAL-RELATED"/>
    <property type="match status" value="1"/>
</dbReference>
<dbReference type="GO" id="GO:0050661">
    <property type="term" value="F:NADP binding"/>
    <property type="evidence" value="ECO:0007669"/>
    <property type="project" value="InterPro"/>
</dbReference>
<protein>
    <recommendedName>
        <fullName evidence="9">3-hydroxyisobutyrate dehydrogenase</fullName>
    </recommendedName>
</protein>
<dbReference type="InterPro" id="IPR015815">
    <property type="entry name" value="HIBADH-related"/>
</dbReference>
<keyword evidence="2" id="KW-0560">Oxidoreductase</keyword>
<dbReference type="InterPro" id="IPR008927">
    <property type="entry name" value="6-PGluconate_DH-like_C_sf"/>
</dbReference>
<comment type="similarity">
    <text evidence="1">Belongs to the HIBADH-related family.</text>
</comment>
<dbReference type="Pfam" id="PF03446">
    <property type="entry name" value="NAD_binding_2"/>
    <property type="match status" value="1"/>
</dbReference>
<dbReference type="InterPro" id="IPR029154">
    <property type="entry name" value="HIBADH-like_NADP-bd"/>
</dbReference>
<dbReference type="EMBL" id="AZHW01000584">
    <property type="protein sequence ID" value="ETW98121.1"/>
    <property type="molecule type" value="Genomic_DNA"/>
</dbReference>
<feature type="active site" evidence="4">
    <location>
        <position position="171"/>
    </location>
</feature>
<evidence type="ECO:0000313" key="8">
    <source>
        <dbReference type="Proteomes" id="UP000019141"/>
    </source>
</evidence>
<dbReference type="HOGENOM" id="CLU_035117_1_1_7"/>
<evidence type="ECO:0000256" key="1">
    <source>
        <dbReference type="ARBA" id="ARBA00009080"/>
    </source>
</evidence>
<comment type="caution">
    <text evidence="7">The sequence shown here is derived from an EMBL/GenBank/DDBJ whole genome shotgun (WGS) entry which is preliminary data.</text>
</comment>
<feature type="domain" description="3-hydroxyisobutyrate dehydrogenase-like NAD-binding" evidence="6">
    <location>
        <begin position="165"/>
        <end position="282"/>
    </location>
</feature>
<dbReference type="GO" id="GO:0016054">
    <property type="term" value="P:organic acid catabolic process"/>
    <property type="evidence" value="ECO:0007669"/>
    <property type="project" value="UniProtKB-ARBA"/>
</dbReference>
<proteinExistence type="inferred from homology"/>
<feature type="domain" description="6-phosphogluconate dehydrogenase NADP-binding" evidence="5">
    <location>
        <begin position="3"/>
        <end position="162"/>
    </location>
</feature>
<organism evidence="7 8">
    <name type="scientific">Entotheonella factor</name>
    <dbReference type="NCBI Taxonomy" id="1429438"/>
    <lineage>
        <taxon>Bacteria</taxon>
        <taxon>Pseudomonadati</taxon>
        <taxon>Nitrospinota/Tectimicrobiota group</taxon>
        <taxon>Candidatus Tectimicrobiota</taxon>
        <taxon>Candidatus Entotheonellia</taxon>
        <taxon>Candidatus Entotheonellales</taxon>
        <taxon>Candidatus Entotheonellaceae</taxon>
        <taxon>Candidatus Entotheonella</taxon>
    </lineage>
</organism>
<dbReference type="InterPro" id="IPR013328">
    <property type="entry name" value="6PGD_dom2"/>
</dbReference>
<dbReference type="InterPro" id="IPR006115">
    <property type="entry name" value="6PGDH_NADP-bd"/>
</dbReference>
<dbReference type="Gene3D" id="1.10.1040.10">
    <property type="entry name" value="N-(1-d-carboxylethyl)-l-norvaline Dehydrogenase, domain 2"/>
    <property type="match status" value="1"/>
</dbReference>
<keyword evidence="3" id="KW-0520">NAD</keyword>
<evidence type="ECO:0000259" key="6">
    <source>
        <dbReference type="Pfam" id="PF14833"/>
    </source>
</evidence>
<evidence type="ECO:0000256" key="2">
    <source>
        <dbReference type="ARBA" id="ARBA00023002"/>
    </source>
</evidence>
<gene>
    <name evidence="7" type="ORF">ETSY1_20095</name>
</gene>
<sequence>METVGFIGLGNMGMGMAGNIQKADYPMVVFDIREEMTRPFVEQGAKLVGSAAEVAHQSDVTFTSLPGPAEVEAVATGPGGVLEGIQPGAVYVDLSTSRPTLIREIEPQFRAKGAHVLDAPISGGKTGAATRNLAVMVGGDKAVFDRIKPILDAFGDKVFYAGEIGAGAVCKLVHNMISHGIRQAIAEGLTLGVKAGVDAETVWECVRRGSNGRMRYLHESIPRNIFNDDFDAPSFMLALARKDIALATELGREFNVPMPIANLAEQIAIDCLNRGWGEKDSSVTFKIQEMAAGVEVRKPGVDPVKAGKFITTNPDVE</sequence>
<accession>W4LL94</accession>
<dbReference type="AlphaFoldDB" id="W4LL94"/>
<dbReference type="Pfam" id="PF14833">
    <property type="entry name" value="NAD_binding_11"/>
    <property type="match status" value="1"/>
</dbReference>